<dbReference type="RefSeq" id="WP_335964154.1">
    <property type="nucleotide sequence ID" value="NZ_JAXBLX010000088.1"/>
</dbReference>
<gene>
    <name evidence="10" type="ORF">ACFFHM_04820</name>
</gene>
<evidence type="ECO:0000256" key="6">
    <source>
        <dbReference type="ARBA" id="ARBA00022989"/>
    </source>
</evidence>
<feature type="transmembrane region" description="Helical" evidence="8">
    <location>
        <begin position="292"/>
        <end position="314"/>
    </location>
</feature>
<protein>
    <submittedName>
        <fullName evidence="10">MFS transporter</fullName>
    </submittedName>
</protein>
<keyword evidence="6 8" id="KW-1133">Transmembrane helix</keyword>
<dbReference type="PANTHER" id="PTHR23522">
    <property type="entry name" value="BLL5896 PROTEIN"/>
    <property type="match status" value="1"/>
</dbReference>
<evidence type="ECO:0000259" key="9">
    <source>
        <dbReference type="Pfam" id="PF12832"/>
    </source>
</evidence>
<keyword evidence="3" id="KW-1003">Cell membrane</keyword>
<organism evidence="10 11">
    <name type="scientific">Halalkalibacter kiskunsagensis</name>
    <dbReference type="NCBI Taxonomy" id="1548599"/>
    <lineage>
        <taxon>Bacteria</taxon>
        <taxon>Bacillati</taxon>
        <taxon>Bacillota</taxon>
        <taxon>Bacilli</taxon>
        <taxon>Bacillales</taxon>
        <taxon>Bacillaceae</taxon>
        <taxon>Halalkalibacter</taxon>
    </lineage>
</organism>
<dbReference type="InterPro" id="IPR036259">
    <property type="entry name" value="MFS_trans_sf"/>
</dbReference>
<feature type="transmembrane region" description="Helical" evidence="8">
    <location>
        <begin position="97"/>
        <end position="114"/>
    </location>
</feature>
<dbReference type="SUPFAM" id="SSF103473">
    <property type="entry name" value="MFS general substrate transporter"/>
    <property type="match status" value="1"/>
</dbReference>
<feature type="domain" description="Major facilitator superfamily associated" evidence="9">
    <location>
        <begin position="7"/>
        <end position="358"/>
    </location>
</feature>
<sequence length="394" mass="44535">MRRTNNLLRLMAFMFFCFSAMTIVGTYLPVYFRDNGLSSVEIGWLLGVASLASVIAQPFWAYMSDKYKSIKRILVLCLVFVIGTSVILFHVESLATIAIMMFIFYCFFSPINPLGESLAQKTATEKKISFGKIRVWGSLGFAITALISGYVLAFFGIENILYPFLLVILITFLLAIKLTDINLTDKKATLFTALKIGREPKFLWFLVLALLITIPHRTNDHYLGIYIVELGGSESLIGWAIFIGVITESFVFVLGWLWFRRFHELTFIIIGGSLYSIRWICMTFVLSPESVLFLQFFHGASFGVFYLSAFQYVTKILPKDLLATGHVFFLTVVFGVGGMIGSLGGGLIIEYYGISNMYWWIGILATIGTVSFFFYRLVVVRKEEAVEDTFEIHG</sequence>
<dbReference type="Gene3D" id="1.20.1250.20">
    <property type="entry name" value="MFS general substrate transporter like domains"/>
    <property type="match status" value="2"/>
</dbReference>
<evidence type="ECO:0000256" key="7">
    <source>
        <dbReference type="ARBA" id="ARBA00023136"/>
    </source>
</evidence>
<proteinExistence type="predicted"/>
<dbReference type="PANTHER" id="PTHR23522:SF10">
    <property type="entry name" value="3-PHENYLPROPIONIC ACID TRANSPORTER-RELATED"/>
    <property type="match status" value="1"/>
</dbReference>
<evidence type="ECO:0000313" key="11">
    <source>
        <dbReference type="Proteomes" id="UP001589838"/>
    </source>
</evidence>
<evidence type="ECO:0000256" key="1">
    <source>
        <dbReference type="ARBA" id="ARBA00004429"/>
    </source>
</evidence>
<feature type="transmembrane region" description="Helical" evidence="8">
    <location>
        <begin position="73"/>
        <end position="91"/>
    </location>
</feature>
<feature type="transmembrane region" description="Helical" evidence="8">
    <location>
        <begin position="357"/>
        <end position="375"/>
    </location>
</feature>
<evidence type="ECO:0000256" key="4">
    <source>
        <dbReference type="ARBA" id="ARBA00022519"/>
    </source>
</evidence>
<dbReference type="Pfam" id="PF12832">
    <property type="entry name" value="MFS_1_like"/>
    <property type="match status" value="1"/>
</dbReference>
<feature type="transmembrane region" description="Helical" evidence="8">
    <location>
        <begin position="135"/>
        <end position="154"/>
    </location>
</feature>
<keyword evidence="2" id="KW-0813">Transport</keyword>
<dbReference type="InterPro" id="IPR026032">
    <property type="entry name" value="HcaT-like"/>
</dbReference>
<feature type="transmembrane region" description="Helical" evidence="8">
    <location>
        <begin position="200"/>
        <end position="216"/>
    </location>
</feature>
<dbReference type="PIRSF" id="PIRSF004925">
    <property type="entry name" value="HcaT"/>
    <property type="match status" value="1"/>
</dbReference>
<dbReference type="EMBL" id="JBHLUX010000015">
    <property type="protein sequence ID" value="MFC0469873.1"/>
    <property type="molecule type" value="Genomic_DNA"/>
</dbReference>
<name>A0ABV6KCU4_9BACI</name>
<feature type="transmembrane region" description="Helical" evidence="8">
    <location>
        <begin position="236"/>
        <end position="258"/>
    </location>
</feature>
<accession>A0ABV6KCU4</accession>
<comment type="subcellular location">
    <subcellularLocation>
        <location evidence="1">Cell inner membrane</location>
        <topology evidence="1">Multi-pass membrane protein</topology>
    </subcellularLocation>
</comment>
<comment type="caution">
    <text evidence="10">The sequence shown here is derived from an EMBL/GenBank/DDBJ whole genome shotgun (WGS) entry which is preliminary data.</text>
</comment>
<feature type="transmembrane region" description="Helical" evidence="8">
    <location>
        <begin position="42"/>
        <end position="61"/>
    </location>
</feature>
<dbReference type="InterPro" id="IPR024989">
    <property type="entry name" value="MFS_assoc_dom"/>
</dbReference>
<evidence type="ECO:0000256" key="2">
    <source>
        <dbReference type="ARBA" id="ARBA00022448"/>
    </source>
</evidence>
<evidence type="ECO:0000256" key="3">
    <source>
        <dbReference type="ARBA" id="ARBA00022475"/>
    </source>
</evidence>
<keyword evidence="7 8" id="KW-0472">Membrane</keyword>
<keyword evidence="5 8" id="KW-0812">Transmembrane</keyword>
<feature type="transmembrane region" description="Helical" evidence="8">
    <location>
        <begin position="265"/>
        <end position="286"/>
    </location>
</feature>
<evidence type="ECO:0000313" key="10">
    <source>
        <dbReference type="EMBL" id="MFC0469873.1"/>
    </source>
</evidence>
<feature type="transmembrane region" description="Helical" evidence="8">
    <location>
        <begin position="7"/>
        <end position="30"/>
    </location>
</feature>
<keyword evidence="4" id="KW-0997">Cell inner membrane</keyword>
<dbReference type="Proteomes" id="UP001589838">
    <property type="component" value="Unassembled WGS sequence"/>
</dbReference>
<feature type="transmembrane region" description="Helical" evidence="8">
    <location>
        <begin position="160"/>
        <end position="179"/>
    </location>
</feature>
<evidence type="ECO:0000256" key="5">
    <source>
        <dbReference type="ARBA" id="ARBA00022692"/>
    </source>
</evidence>
<feature type="transmembrane region" description="Helical" evidence="8">
    <location>
        <begin position="326"/>
        <end position="351"/>
    </location>
</feature>
<reference evidence="10 11" key="1">
    <citation type="submission" date="2024-09" db="EMBL/GenBank/DDBJ databases">
        <authorList>
            <person name="Sun Q."/>
            <person name="Mori K."/>
        </authorList>
    </citation>
    <scope>NUCLEOTIDE SEQUENCE [LARGE SCALE GENOMIC DNA]</scope>
    <source>
        <strain evidence="10 11">NCAIM B.02610</strain>
    </source>
</reference>
<evidence type="ECO:0000256" key="8">
    <source>
        <dbReference type="SAM" id="Phobius"/>
    </source>
</evidence>
<keyword evidence="11" id="KW-1185">Reference proteome</keyword>